<dbReference type="Proteomes" id="UP001241377">
    <property type="component" value="Unassembled WGS sequence"/>
</dbReference>
<organism evidence="1 2">
    <name type="scientific">Naganishia cerealis</name>
    <dbReference type="NCBI Taxonomy" id="610337"/>
    <lineage>
        <taxon>Eukaryota</taxon>
        <taxon>Fungi</taxon>
        <taxon>Dikarya</taxon>
        <taxon>Basidiomycota</taxon>
        <taxon>Agaricomycotina</taxon>
        <taxon>Tremellomycetes</taxon>
        <taxon>Filobasidiales</taxon>
        <taxon>Filobasidiaceae</taxon>
        <taxon>Naganishia</taxon>
    </lineage>
</organism>
<proteinExistence type="predicted"/>
<reference evidence="1" key="1">
    <citation type="submission" date="2023-04" db="EMBL/GenBank/DDBJ databases">
        <title>Draft Genome sequencing of Naganishia species isolated from polar environments using Oxford Nanopore Technology.</title>
        <authorList>
            <person name="Leo P."/>
            <person name="Venkateswaran K."/>
        </authorList>
    </citation>
    <scope>NUCLEOTIDE SEQUENCE</scope>
    <source>
        <strain evidence="1">MNA-CCFEE 5261</strain>
    </source>
</reference>
<evidence type="ECO:0000313" key="2">
    <source>
        <dbReference type="Proteomes" id="UP001241377"/>
    </source>
</evidence>
<sequence>MSLKKFKLLNVVPLILNGVLKTDGRLYNVLGPKDHKPIHSMSTIEVAQTANICEISKLGFQKWSKMDASERKTVMLRASDILVENKDVIIDAQVQVGIEQGFAGFNVKLAADSIKDYALQIDARPGNLLNSALTDIALAVNQPIGPVLAMAPWNAPVILATRSIAAPLAAGCSVVFKTSEKAPLVGYFVAKAFLEAGVPKETMQLVNLDPENTPSVVESFISNPNIRKINYTGSTAIGGLIAQVAGKHLKPVLLELGGNNCSIVEPDAIIEKAAATILASAWSNSGQICMCTDKIYVHEDKYDAFLSEAIRTAEKIGTESYLRTIMATSNALALIEDALENGAKIEFGSLTKLNSSEENVPFTPLILSNVSKSTKLYSTETFAPIVSIHKYTDITKVVEEVNDSSYGLKASIWSSNAVKAYKIASELESGAVHINSSTIHDEPGVPHGGVKNSGIGRFNNSWGIQEFQSCKAITINEA</sequence>
<protein>
    <submittedName>
        <fullName evidence="1">Uncharacterized protein</fullName>
    </submittedName>
</protein>
<evidence type="ECO:0000313" key="1">
    <source>
        <dbReference type="EMBL" id="KAJ9103557.1"/>
    </source>
</evidence>
<dbReference type="EMBL" id="JASBWR010000045">
    <property type="protein sequence ID" value="KAJ9103557.1"/>
    <property type="molecule type" value="Genomic_DNA"/>
</dbReference>
<comment type="caution">
    <text evidence="1">The sequence shown here is derived from an EMBL/GenBank/DDBJ whole genome shotgun (WGS) entry which is preliminary data.</text>
</comment>
<gene>
    <name evidence="1" type="ORF">QFC19_004325</name>
</gene>
<accession>A0ACC2VXE9</accession>
<name>A0ACC2VXE9_9TREE</name>
<keyword evidence="2" id="KW-1185">Reference proteome</keyword>